<comment type="similarity">
    <text evidence="1">Belongs to the peptidase M20A family.</text>
</comment>
<evidence type="ECO:0000256" key="6">
    <source>
        <dbReference type="SAM" id="Phobius"/>
    </source>
</evidence>
<proteinExistence type="inferred from homology"/>
<dbReference type="GO" id="GO:0046872">
    <property type="term" value="F:metal ion binding"/>
    <property type="evidence" value="ECO:0007669"/>
    <property type="project" value="UniProtKB-KW"/>
</dbReference>
<dbReference type="PANTHER" id="PTHR45962:SF1">
    <property type="entry name" value="N-FATTY-ACYL-AMINO ACID SYNTHASE_HYDROLASE PM20D1"/>
    <property type="match status" value="1"/>
</dbReference>
<evidence type="ECO:0000256" key="3">
    <source>
        <dbReference type="ARBA" id="ARBA00022723"/>
    </source>
</evidence>
<name>A0AAD5SN95_9FUNG</name>
<evidence type="ECO:0000256" key="5">
    <source>
        <dbReference type="ARBA" id="ARBA00022833"/>
    </source>
</evidence>
<dbReference type="InterPro" id="IPR047177">
    <property type="entry name" value="Pept_M20A"/>
</dbReference>
<keyword evidence="3" id="KW-0479">Metal-binding</keyword>
<comment type="caution">
    <text evidence="7">The sequence shown here is derived from an EMBL/GenBank/DDBJ whole genome shotgun (WGS) entry which is preliminary data.</text>
</comment>
<dbReference type="GO" id="GO:0004180">
    <property type="term" value="F:carboxypeptidase activity"/>
    <property type="evidence" value="ECO:0007669"/>
    <property type="project" value="TreeGrafter"/>
</dbReference>
<keyword evidence="5" id="KW-0862">Zinc</keyword>
<keyword evidence="6" id="KW-1133">Transmembrane helix</keyword>
<organism evidence="7 8">
    <name type="scientific">Physocladia obscura</name>
    <dbReference type="NCBI Taxonomy" id="109957"/>
    <lineage>
        <taxon>Eukaryota</taxon>
        <taxon>Fungi</taxon>
        <taxon>Fungi incertae sedis</taxon>
        <taxon>Chytridiomycota</taxon>
        <taxon>Chytridiomycota incertae sedis</taxon>
        <taxon>Chytridiomycetes</taxon>
        <taxon>Chytridiales</taxon>
        <taxon>Chytriomycetaceae</taxon>
        <taxon>Physocladia</taxon>
    </lineage>
</organism>
<dbReference type="Gene3D" id="3.40.630.10">
    <property type="entry name" value="Zn peptidases"/>
    <property type="match status" value="1"/>
</dbReference>
<gene>
    <name evidence="7" type="ORF">HK100_009467</name>
</gene>
<evidence type="ECO:0000313" key="7">
    <source>
        <dbReference type="EMBL" id="KAJ3083361.1"/>
    </source>
</evidence>
<dbReference type="GO" id="GO:0051603">
    <property type="term" value="P:proteolysis involved in protein catabolic process"/>
    <property type="evidence" value="ECO:0007669"/>
    <property type="project" value="TreeGrafter"/>
</dbReference>
<evidence type="ECO:0000313" key="8">
    <source>
        <dbReference type="Proteomes" id="UP001211907"/>
    </source>
</evidence>
<dbReference type="PANTHER" id="PTHR45962">
    <property type="entry name" value="N-FATTY-ACYL-AMINO ACID SYNTHASE/HYDROLASE PM20D1"/>
    <property type="match status" value="1"/>
</dbReference>
<evidence type="ECO:0000256" key="4">
    <source>
        <dbReference type="ARBA" id="ARBA00022801"/>
    </source>
</evidence>
<accession>A0AAD5SN95</accession>
<evidence type="ECO:0000256" key="2">
    <source>
        <dbReference type="ARBA" id="ARBA00022670"/>
    </source>
</evidence>
<dbReference type="SUPFAM" id="SSF53187">
    <property type="entry name" value="Zn-dependent exopeptidases"/>
    <property type="match status" value="1"/>
</dbReference>
<keyword evidence="4" id="KW-0378">Hydrolase</keyword>
<sequence length="304" mass="33212">MTKEHEVLLPTRAVLAVKESNKRAFNRRQLAIAFLAISAAFFVWIRPVVYPGQKTGTVMIGTAGFTGYHCDQVPALVPDSSRLNDSQLFSPEFAATAAKRLSQAVQIPTVSFDNMTDLAPTVPDASVHLPFLRFHTFLENAFPLVHKHLLRRVINKYSLLYSWKGTNHYAAPLILMAHIDVVPVLPETANLWTHDPFSGYIDHENGFLWGRGAGDTKATVLGTLEAVEALLKATNGKYLPNSDIYLAFGHDEEISGYQGAKSIADYLQHDLGLAGKVGLIVDEGPGFGEVNDVRLATVGTGEKG</sequence>
<keyword evidence="8" id="KW-1185">Reference proteome</keyword>
<feature type="transmembrane region" description="Helical" evidence="6">
    <location>
        <begin position="30"/>
        <end position="49"/>
    </location>
</feature>
<keyword evidence="2" id="KW-0645">Protease</keyword>
<evidence type="ECO:0000256" key="1">
    <source>
        <dbReference type="ARBA" id="ARBA00006247"/>
    </source>
</evidence>
<dbReference type="Proteomes" id="UP001211907">
    <property type="component" value="Unassembled WGS sequence"/>
</dbReference>
<protein>
    <recommendedName>
        <fullName evidence="9">Peptidase M20 dimerisation domain-containing protein</fullName>
    </recommendedName>
</protein>
<dbReference type="InterPro" id="IPR002933">
    <property type="entry name" value="Peptidase_M20"/>
</dbReference>
<keyword evidence="6" id="KW-0472">Membrane</keyword>
<evidence type="ECO:0008006" key="9">
    <source>
        <dbReference type="Google" id="ProtNLM"/>
    </source>
</evidence>
<dbReference type="AlphaFoldDB" id="A0AAD5SN95"/>
<reference evidence="7" key="1">
    <citation type="submission" date="2020-05" db="EMBL/GenBank/DDBJ databases">
        <title>Phylogenomic resolution of chytrid fungi.</title>
        <authorList>
            <person name="Stajich J.E."/>
            <person name="Amses K."/>
            <person name="Simmons R."/>
            <person name="Seto K."/>
            <person name="Myers J."/>
            <person name="Bonds A."/>
            <person name="Quandt C.A."/>
            <person name="Barry K."/>
            <person name="Liu P."/>
            <person name="Grigoriev I."/>
            <person name="Longcore J.E."/>
            <person name="James T.Y."/>
        </authorList>
    </citation>
    <scope>NUCLEOTIDE SEQUENCE</scope>
    <source>
        <strain evidence="7">JEL0513</strain>
    </source>
</reference>
<dbReference type="Pfam" id="PF01546">
    <property type="entry name" value="Peptidase_M20"/>
    <property type="match status" value="1"/>
</dbReference>
<keyword evidence="6" id="KW-0812">Transmembrane</keyword>
<dbReference type="GO" id="GO:0000328">
    <property type="term" value="C:fungal-type vacuole lumen"/>
    <property type="evidence" value="ECO:0007669"/>
    <property type="project" value="TreeGrafter"/>
</dbReference>
<dbReference type="EMBL" id="JADGJH010004875">
    <property type="protein sequence ID" value="KAJ3083361.1"/>
    <property type="molecule type" value="Genomic_DNA"/>
</dbReference>